<name>A0A0A9ANB2_ARUDO</name>
<reference evidence="1" key="2">
    <citation type="journal article" date="2015" name="Data Brief">
        <title>Shoot transcriptome of the giant reed, Arundo donax.</title>
        <authorList>
            <person name="Barrero R.A."/>
            <person name="Guerrero F.D."/>
            <person name="Moolhuijzen P."/>
            <person name="Goolsby J.A."/>
            <person name="Tidwell J."/>
            <person name="Bellgard S.E."/>
            <person name="Bellgard M.I."/>
        </authorList>
    </citation>
    <scope>NUCLEOTIDE SEQUENCE</scope>
    <source>
        <tissue evidence="1">Shoot tissue taken approximately 20 cm above the soil surface</tissue>
    </source>
</reference>
<protein>
    <submittedName>
        <fullName evidence="1">Uncharacterized protein</fullName>
    </submittedName>
</protein>
<dbReference type="EMBL" id="GBRH01244691">
    <property type="protein sequence ID" value="JAD53204.1"/>
    <property type="molecule type" value="Transcribed_RNA"/>
</dbReference>
<sequence>MYVEQLVLLLTCQNTTCSMAKVLC</sequence>
<evidence type="ECO:0000313" key="1">
    <source>
        <dbReference type="EMBL" id="JAD53204.1"/>
    </source>
</evidence>
<dbReference type="AlphaFoldDB" id="A0A0A9ANB2"/>
<organism evidence="1">
    <name type="scientific">Arundo donax</name>
    <name type="common">Giant reed</name>
    <name type="synonym">Donax arundinaceus</name>
    <dbReference type="NCBI Taxonomy" id="35708"/>
    <lineage>
        <taxon>Eukaryota</taxon>
        <taxon>Viridiplantae</taxon>
        <taxon>Streptophyta</taxon>
        <taxon>Embryophyta</taxon>
        <taxon>Tracheophyta</taxon>
        <taxon>Spermatophyta</taxon>
        <taxon>Magnoliopsida</taxon>
        <taxon>Liliopsida</taxon>
        <taxon>Poales</taxon>
        <taxon>Poaceae</taxon>
        <taxon>PACMAD clade</taxon>
        <taxon>Arundinoideae</taxon>
        <taxon>Arundineae</taxon>
        <taxon>Arundo</taxon>
    </lineage>
</organism>
<accession>A0A0A9ANB2</accession>
<proteinExistence type="predicted"/>
<reference evidence="1" key="1">
    <citation type="submission" date="2014-09" db="EMBL/GenBank/DDBJ databases">
        <authorList>
            <person name="Magalhaes I.L.F."/>
            <person name="Oliveira U."/>
            <person name="Santos F.R."/>
            <person name="Vidigal T.H.D.A."/>
            <person name="Brescovit A.D."/>
            <person name="Santos A.J."/>
        </authorList>
    </citation>
    <scope>NUCLEOTIDE SEQUENCE</scope>
    <source>
        <tissue evidence="1">Shoot tissue taken approximately 20 cm above the soil surface</tissue>
    </source>
</reference>